<gene>
    <name evidence="1" type="ORF">TGPRC2_427590</name>
</gene>
<dbReference type="EMBL" id="AHZP02003102">
    <property type="protein sequence ID" value="KYK62271.1"/>
    <property type="molecule type" value="Genomic_DNA"/>
</dbReference>
<dbReference type="Proteomes" id="UP000075225">
    <property type="component" value="Unassembled WGS sequence"/>
</dbReference>
<reference evidence="2" key="1">
    <citation type="submission" date="2016-03" db="EMBL/GenBank/DDBJ databases">
        <authorList>
            <person name="Sibley D."/>
            <person name="Venepally P."/>
            <person name="Karamycheva S."/>
            <person name="Hadjithomas M."/>
            <person name="Khan A."/>
            <person name="Brunk B."/>
            <person name="Roos D."/>
            <person name="Caler E."/>
            <person name="Lorenzi H."/>
        </authorList>
    </citation>
    <scope>NUCLEOTIDE SEQUENCE [LARGE SCALE GENOMIC DNA]</scope>
    <source>
        <strain evidence="2">TgCatPRC2</strain>
    </source>
</reference>
<name>A0A151GYV2_TOXGO</name>
<organism evidence="1 2">
    <name type="scientific">Toxoplasma gondii TgCatPRC2</name>
    <dbReference type="NCBI Taxonomy" id="1130821"/>
    <lineage>
        <taxon>Eukaryota</taxon>
        <taxon>Sar</taxon>
        <taxon>Alveolata</taxon>
        <taxon>Apicomplexa</taxon>
        <taxon>Conoidasida</taxon>
        <taxon>Coccidia</taxon>
        <taxon>Eucoccidiorida</taxon>
        <taxon>Eimeriorina</taxon>
        <taxon>Sarcocystidae</taxon>
        <taxon>Toxoplasma</taxon>
    </lineage>
</organism>
<comment type="caution">
    <text evidence="1">The sequence shown here is derived from an EMBL/GenBank/DDBJ whole genome shotgun (WGS) entry which is preliminary data.</text>
</comment>
<accession>A0A151GYV2</accession>
<evidence type="ECO:0000313" key="2">
    <source>
        <dbReference type="Proteomes" id="UP000075225"/>
    </source>
</evidence>
<sequence length="88" mass="10144">MQRRPVCLRSSENLQVAVLEIRRKGCESIQDDARRAPKQKWTQLKAPSYCLCLQALVYDVLNIATSSFTKLLANKEEDEDAIRENTFQ</sequence>
<protein>
    <submittedName>
        <fullName evidence="1">Uncharacterized protein</fullName>
    </submittedName>
</protein>
<dbReference type="AlphaFoldDB" id="A0A151GYV2"/>
<evidence type="ECO:0000313" key="1">
    <source>
        <dbReference type="EMBL" id="KYK62271.1"/>
    </source>
</evidence>
<dbReference type="VEuPathDB" id="ToxoDB:TGPRC2_427590"/>
<proteinExistence type="predicted"/>